<feature type="transmembrane region" description="Helical" evidence="1">
    <location>
        <begin position="12"/>
        <end position="34"/>
    </location>
</feature>
<protein>
    <submittedName>
        <fullName evidence="2">Uncharacterized protein</fullName>
    </submittedName>
</protein>
<dbReference type="EMBL" id="MN740245">
    <property type="protein sequence ID" value="QHT95716.1"/>
    <property type="molecule type" value="Genomic_DNA"/>
</dbReference>
<organism evidence="2">
    <name type="scientific">viral metagenome</name>
    <dbReference type="NCBI Taxonomy" id="1070528"/>
    <lineage>
        <taxon>unclassified sequences</taxon>
        <taxon>metagenomes</taxon>
        <taxon>organismal metagenomes</taxon>
    </lineage>
</organism>
<name>A0A6C0ITI0_9ZZZZ</name>
<proteinExistence type="predicted"/>
<dbReference type="AlphaFoldDB" id="A0A6C0ITI0"/>
<accession>A0A6C0ITI0</accession>
<reference evidence="2" key="1">
    <citation type="journal article" date="2020" name="Nature">
        <title>Giant virus diversity and host interactions through global metagenomics.</title>
        <authorList>
            <person name="Schulz F."/>
            <person name="Roux S."/>
            <person name="Paez-Espino D."/>
            <person name="Jungbluth S."/>
            <person name="Walsh D.A."/>
            <person name="Denef V.J."/>
            <person name="McMahon K.D."/>
            <person name="Konstantinidis K.T."/>
            <person name="Eloe-Fadrosh E.A."/>
            <person name="Kyrpides N.C."/>
            <person name="Woyke T."/>
        </authorList>
    </citation>
    <scope>NUCLEOTIDE SEQUENCE</scope>
    <source>
        <strain evidence="2">GVMAG-M-3300024301-20</strain>
    </source>
</reference>
<feature type="transmembrane region" description="Helical" evidence="1">
    <location>
        <begin position="46"/>
        <end position="63"/>
    </location>
</feature>
<evidence type="ECO:0000313" key="2">
    <source>
        <dbReference type="EMBL" id="QHT95716.1"/>
    </source>
</evidence>
<keyword evidence="1" id="KW-1133">Transmembrane helix</keyword>
<evidence type="ECO:0000256" key="1">
    <source>
        <dbReference type="SAM" id="Phobius"/>
    </source>
</evidence>
<sequence length="114" mass="13437">MLLDKELNDVQLKIYNIVVISSWILYIIIALGLSVKAPEYLDSLQYYVKLYVSLFLMYRFNPFRHIRFTNLDGKIAFTAGALLFTTTYINAIIQKYLQDISYFVKNMYNQLTNN</sequence>
<keyword evidence="1" id="KW-0812">Transmembrane</keyword>
<feature type="transmembrane region" description="Helical" evidence="1">
    <location>
        <begin position="75"/>
        <end position="93"/>
    </location>
</feature>
<keyword evidence="1" id="KW-0472">Membrane</keyword>